<proteinExistence type="predicted"/>
<dbReference type="EMBL" id="QNRX01000016">
    <property type="protein sequence ID" value="RBP60353.1"/>
    <property type="molecule type" value="Genomic_DNA"/>
</dbReference>
<protein>
    <submittedName>
        <fullName evidence="1">Uncharacterized protein</fullName>
    </submittedName>
</protein>
<name>A0A366I1W8_9FIRM</name>
<gene>
    <name evidence="1" type="ORF">DES36_1169</name>
</gene>
<organism evidence="1 2">
    <name type="scientific">Alkalibaculum bacchi</name>
    <dbReference type="NCBI Taxonomy" id="645887"/>
    <lineage>
        <taxon>Bacteria</taxon>
        <taxon>Bacillati</taxon>
        <taxon>Bacillota</taxon>
        <taxon>Clostridia</taxon>
        <taxon>Eubacteriales</taxon>
        <taxon>Eubacteriaceae</taxon>
        <taxon>Alkalibaculum</taxon>
    </lineage>
</organism>
<dbReference type="AlphaFoldDB" id="A0A366I1W8"/>
<evidence type="ECO:0000313" key="2">
    <source>
        <dbReference type="Proteomes" id="UP000253490"/>
    </source>
</evidence>
<reference evidence="1 2" key="1">
    <citation type="submission" date="2018-06" db="EMBL/GenBank/DDBJ databases">
        <title>Genomic Encyclopedia of Type Strains, Phase IV (KMG-IV): sequencing the most valuable type-strain genomes for metagenomic binning, comparative biology and taxonomic classification.</title>
        <authorList>
            <person name="Goeker M."/>
        </authorList>
    </citation>
    <scope>NUCLEOTIDE SEQUENCE [LARGE SCALE GENOMIC DNA]</scope>
    <source>
        <strain evidence="1 2">DSM 22112</strain>
    </source>
</reference>
<sequence length="111" mass="12474">MSDENLQRQMLIQSTRDTNSARAELAFLIKSDISLLSGDKPPKTKDMEKMVCGINTAIVAMNNAVQISLYSYQVLGGRNAQLAVVKEHETFIKQVSFKEIEDKCNKHLAWS</sequence>
<comment type="caution">
    <text evidence="1">The sequence shown here is derived from an EMBL/GenBank/DDBJ whole genome shotgun (WGS) entry which is preliminary data.</text>
</comment>
<evidence type="ECO:0000313" key="1">
    <source>
        <dbReference type="EMBL" id="RBP60353.1"/>
    </source>
</evidence>
<keyword evidence="2" id="KW-1185">Reference proteome</keyword>
<dbReference type="OrthoDB" id="3191556at2"/>
<accession>A0A366I1W8</accession>
<dbReference type="RefSeq" id="WP_113921319.1">
    <property type="nucleotide sequence ID" value="NZ_QNRX01000016.1"/>
</dbReference>
<dbReference type="Proteomes" id="UP000253490">
    <property type="component" value="Unassembled WGS sequence"/>
</dbReference>